<evidence type="ECO:0000313" key="1">
    <source>
        <dbReference type="EMBL" id="RKX67696.1"/>
    </source>
</evidence>
<name>A0A660SBZ9_UNCT6</name>
<gene>
    <name evidence="1" type="ORF">DRP43_06305</name>
</gene>
<dbReference type="EMBL" id="QNBD01000325">
    <property type="protein sequence ID" value="RKX67696.1"/>
    <property type="molecule type" value="Genomic_DNA"/>
</dbReference>
<evidence type="ECO:0000313" key="2">
    <source>
        <dbReference type="Proteomes" id="UP000271125"/>
    </source>
</evidence>
<evidence type="ECO:0008006" key="3">
    <source>
        <dbReference type="Google" id="ProtNLM"/>
    </source>
</evidence>
<dbReference type="SUPFAM" id="SSF52540">
    <property type="entry name" value="P-loop containing nucleoside triphosphate hydrolases"/>
    <property type="match status" value="1"/>
</dbReference>
<dbReference type="Gene3D" id="3.40.50.300">
    <property type="entry name" value="P-loop containing nucleotide triphosphate hydrolases"/>
    <property type="match status" value="1"/>
</dbReference>
<comment type="caution">
    <text evidence="1">The sequence shown here is derived from an EMBL/GenBank/DDBJ whole genome shotgun (WGS) entry which is preliminary data.</text>
</comment>
<protein>
    <recommendedName>
        <fullName evidence="3">AAA+ ATPase domain-containing protein</fullName>
    </recommendedName>
</protein>
<accession>A0A660SBZ9</accession>
<sequence>MKKHQIAQRYIEGVVKGYTHSLILQGERGIGKTEVVFNTLNKLGLEEDVHYRYIANYITPKGLVQLLGEVNELEPPKLLIMDDIDKCLENAQLVGILKSSLWDANGRRRITWITSRERINFDFTGKIILIVNKLNKSNSFVKALADRGYYYELKLTAKEKIALMEERVKLPYKGLTFQQRLKVFNFIVSNGLHSENLSLRILEKGYNLFKISPNTYQFLLKQSLD</sequence>
<organism evidence="1 2">
    <name type="scientific">candidate division TA06 bacterium</name>
    <dbReference type="NCBI Taxonomy" id="2250710"/>
    <lineage>
        <taxon>Bacteria</taxon>
        <taxon>Bacteria division TA06</taxon>
    </lineage>
</organism>
<reference evidence="1 2" key="1">
    <citation type="submission" date="2018-06" db="EMBL/GenBank/DDBJ databases">
        <title>Extensive metabolic versatility and redundancy in microbially diverse, dynamic hydrothermal sediments.</title>
        <authorList>
            <person name="Dombrowski N."/>
            <person name="Teske A."/>
            <person name="Baker B.J."/>
        </authorList>
    </citation>
    <scope>NUCLEOTIDE SEQUENCE [LARGE SCALE GENOMIC DNA]</scope>
    <source>
        <strain evidence="1">B10_G13</strain>
    </source>
</reference>
<dbReference type="AlphaFoldDB" id="A0A660SBZ9"/>
<proteinExistence type="predicted"/>
<dbReference type="Proteomes" id="UP000271125">
    <property type="component" value="Unassembled WGS sequence"/>
</dbReference>
<dbReference type="InterPro" id="IPR027417">
    <property type="entry name" value="P-loop_NTPase"/>
</dbReference>